<reference evidence="2" key="1">
    <citation type="submission" date="2023-03" db="EMBL/GenBank/DDBJ databases">
        <title>Massive genome expansion in bonnet fungi (Mycena s.s.) driven by repeated elements and novel gene families across ecological guilds.</title>
        <authorList>
            <consortium name="Lawrence Berkeley National Laboratory"/>
            <person name="Harder C.B."/>
            <person name="Miyauchi S."/>
            <person name="Viragh M."/>
            <person name="Kuo A."/>
            <person name="Thoen E."/>
            <person name="Andreopoulos B."/>
            <person name="Lu D."/>
            <person name="Skrede I."/>
            <person name="Drula E."/>
            <person name="Henrissat B."/>
            <person name="Morin E."/>
            <person name="Kohler A."/>
            <person name="Barry K."/>
            <person name="LaButti K."/>
            <person name="Morin E."/>
            <person name="Salamov A."/>
            <person name="Lipzen A."/>
            <person name="Mereny Z."/>
            <person name="Hegedus B."/>
            <person name="Baldrian P."/>
            <person name="Stursova M."/>
            <person name="Weitz H."/>
            <person name="Taylor A."/>
            <person name="Grigoriev I.V."/>
            <person name="Nagy L.G."/>
            <person name="Martin F."/>
            <person name="Kauserud H."/>
        </authorList>
    </citation>
    <scope>NUCLEOTIDE SEQUENCE</scope>
    <source>
        <strain evidence="2">CBHHK188m</strain>
    </source>
</reference>
<dbReference type="Proteomes" id="UP001215280">
    <property type="component" value="Unassembled WGS sequence"/>
</dbReference>
<evidence type="ECO:0000256" key="1">
    <source>
        <dbReference type="SAM" id="MobiDB-lite"/>
    </source>
</evidence>
<evidence type="ECO:0000313" key="3">
    <source>
        <dbReference type="Proteomes" id="UP001215280"/>
    </source>
</evidence>
<name>A0AAD7HBA5_9AGAR</name>
<comment type="caution">
    <text evidence="2">The sequence shown here is derived from an EMBL/GenBank/DDBJ whole genome shotgun (WGS) entry which is preliminary data.</text>
</comment>
<protein>
    <submittedName>
        <fullName evidence="2">Uncharacterized protein</fullName>
    </submittedName>
</protein>
<organism evidence="2 3">
    <name type="scientific">Mycena maculata</name>
    <dbReference type="NCBI Taxonomy" id="230809"/>
    <lineage>
        <taxon>Eukaryota</taxon>
        <taxon>Fungi</taxon>
        <taxon>Dikarya</taxon>
        <taxon>Basidiomycota</taxon>
        <taxon>Agaricomycotina</taxon>
        <taxon>Agaricomycetes</taxon>
        <taxon>Agaricomycetidae</taxon>
        <taxon>Agaricales</taxon>
        <taxon>Marasmiineae</taxon>
        <taxon>Mycenaceae</taxon>
        <taxon>Mycena</taxon>
    </lineage>
</organism>
<proteinExistence type="predicted"/>
<keyword evidence="3" id="KW-1185">Reference proteome</keyword>
<feature type="region of interest" description="Disordered" evidence="1">
    <location>
        <begin position="1"/>
        <end position="44"/>
    </location>
</feature>
<accession>A0AAD7HBA5</accession>
<sequence>MASAFLHLPGKSPPPSPAAGRSQLSASLQHHKKHDSGRLGGPFRKLSYTMPSHITISEDTTGEDIAAAHTLFAVHAVPLHPTMQMHILPRRRRRTTLKHFPLSETFIVDDDLFFHRYCNTPNLLIRGFSMNDYGVRTEPINNTFKELSLGPHCLPTPTSLPPGGLRFSWPSLVHLSLDGAAHLPVVHQAERITALIIRERVTLATLAELVSLRILDACDWPTTSPKLTHLGLTQMDIKGVSGWMVMQDLPRMACLRITGHSPVEADELDRFIISHPGVHTLCIDQDLPSLPFDQARRS</sequence>
<gene>
    <name evidence="2" type="ORF">DFH07DRAFT_973856</name>
</gene>
<dbReference type="AlphaFoldDB" id="A0AAD7HBA5"/>
<dbReference type="EMBL" id="JARJLG010000330">
    <property type="protein sequence ID" value="KAJ7716575.1"/>
    <property type="molecule type" value="Genomic_DNA"/>
</dbReference>
<evidence type="ECO:0000313" key="2">
    <source>
        <dbReference type="EMBL" id="KAJ7716575.1"/>
    </source>
</evidence>